<dbReference type="InterPro" id="IPR036291">
    <property type="entry name" value="NAD(P)-bd_dom_sf"/>
</dbReference>
<dbReference type="AlphaFoldDB" id="A0A6J7ITD8"/>
<reference evidence="1" key="1">
    <citation type="submission" date="2020-05" db="EMBL/GenBank/DDBJ databases">
        <authorList>
            <person name="Chiriac C."/>
            <person name="Salcher M."/>
            <person name="Ghai R."/>
            <person name="Kavagutti S V."/>
        </authorList>
    </citation>
    <scope>NUCLEOTIDE SEQUENCE</scope>
</reference>
<name>A0A6J7ITD8_9ZZZZ</name>
<organism evidence="1">
    <name type="scientific">freshwater metagenome</name>
    <dbReference type="NCBI Taxonomy" id="449393"/>
    <lineage>
        <taxon>unclassified sequences</taxon>
        <taxon>metagenomes</taxon>
        <taxon>ecological metagenomes</taxon>
    </lineage>
</organism>
<proteinExistence type="predicted"/>
<protein>
    <submittedName>
        <fullName evidence="1">Unannotated protein</fullName>
    </submittedName>
</protein>
<dbReference type="EMBL" id="CAFBMR010000169">
    <property type="protein sequence ID" value="CAB4933582.1"/>
    <property type="molecule type" value="Genomic_DNA"/>
</dbReference>
<sequence>MDLLILGGTAWLGRELSAIALDRGHAVTCIARGTSGGVAEGARFIAADRDSYDFADIAADSFDAIIELTWQPGQCGDALRALAGRAKHWTFVSSCSVYASHRDVDGDESAELLAATSALRAEMSEYGEAKVACEVATRGFVGDRLLLVRPGLIGGSGDMSDRAGAWVARCAGFPDESLMVPDSLDLVTQVIDVRDLAKWAVGAIENGLTGTFDAVGPQMSLGDWIALARQVAGHSGEVRAVDPSWLIEQGVSEFMGPESLTMWLHDPEWRGFMARTGAAAMWAGLTHTPRAALMQDLLEWETFCGLYRERRSGLSIERECELQSW</sequence>
<evidence type="ECO:0000313" key="1">
    <source>
        <dbReference type="EMBL" id="CAB4933582.1"/>
    </source>
</evidence>
<dbReference type="Gene3D" id="3.40.50.720">
    <property type="entry name" value="NAD(P)-binding Rossmann-like Domain"/>
    <property type="match status" value="1"/>
</dbReference>
<accession>A0A6J7ITD8</accession>
<dbReference type="SUPFAM" id="SSF51735">
    <property type="entry name" value="NAD(P)-binding Rossmann-fold domains"/>
    <property type="match status" value="1"/>
</dbReference>
<gene>
    <name evidence="1" type="ORF">UFOPK3610_02067</name>
</gene>